<feature type="chain" id="PRO_5002316504" evidence="1">
    <location>
        <begin position="20"/>
        <end position="150"/>
    </location>
</feature>
<feature type="signal peptide" evidence="1">
    <location>
        <begin position="1"/>
        <end position="19"/>
    </location>
</feature>
<name>A0A0D7AX73_9AGAR</name>
<accession>A0A0D7AX73</accession>
<dbReference type="Proteomes" id="UP000054007">
    <property type="component" value="Unassembled WGS sequence"/>
</dbReference>
<dbReference type="EMBL" id="KN880747">
    <property type="protein sequence ID" value="KIY62807.1"/>
    <property type="molecule type" value="Genomic_DNA"/>
</dbReference>
<protein>
    <submittedName>
        <fullName evidence="2">Uncharacterized protein</fullName>
    </submittedName>
</protein>
<evidence type="ECO:0000313" key="3">
    <source>
        <dbReference type="Proteomes" id="UP000054007"/>
    </source>
</evidence>
<keyword evidence="1" id="KW-0732">Signal</keyword>
<sequence>MYSLRVAAVALFFLGCVNALLVQTTRDLAFAATHMLERVSPDARTRGRTVSRPDWCARLSGSVDLLNQHGYGFGDKSQAYCDRPNDTNLMDLCDLLEVLGLAGVSAVLDDTLAGLGMELSGDCQRAFSSDGGHAGILLGSNGGVLGHGGL</sequence>
<gene>
    <name evidence="2" type="ORF">CYLTODRAFT_494403</name>
</gene>
<evidence type="ECO:0000313" key="2">
    <source>
        <dbReference type="EMBL" id="KIY62807.1"/>
    </source>
</evidence>
<proteinExistence type="predicted"/>
<dbReference type="PROSITE" id="PS51257">
    <property type="entry name" value="PROKAR_LIPOPROTEIN"/>
    <property type="match status" value="1"/>
</dbReference>
<dbReference type="AlphaFoldDB" id="A0A0D7AX73"/>
<keyword evidence="3" id="KW-1185">Reference proteome</keyword>
<reference evidence="2 3" key="1">
    <citation type="journal article" date="2015" name="Fungal Genet. Biol.">
        <title>Evolution of novel wood decay mechanisms in Agaricales revealed by the genome sequences of Fistulina hepatica and Cylindrobasidium torrendii.</title>
        <authorList>
            <person name="Floudas D."/>
            <person name="Held B.W."/>
            <person name="Riley R."/>
            <person name="Nagy L.G."/>
            <person name="Koehler G."/>
            <person name="Ransdell A.S."/>
            <person name="Younus H."/>
            <person name="Chow J."/>
            <person name="Chiniquy J."/>
            <person name="Lipzen A."/>
            <person name="Tritt A."/>
            <person name="Sun H."/>
            <person name="Haridas S."/>
            <person name="LaButti K."/>
            <person name="Ohm R.A."/>
            <person name="Kues U."/>
            <person name="Blanchette R.A."/>
            <person name="Grigoriev I.V."/>
            <person name="Minto R.E."/>
            <person name="Hibbett D.S."/>
        </authorList>
    </citation>
    <scope>NUCLEOTIDE SEQUENCE [LARGE SCALE GENOMIC DNA]</scope>
    <source>
        <strain evidence="2 3">FP15055 ss-10</strain>
    </source>
</reference>
<organism evidence="2 3">
    <name type="scientific">Cylindrobasidium torrendii FP15055 ss-10</name>
    <dbReference type="NCBI Taxonomy" id="1314674"/>
    <lineage>
        <taxon>Eukaryota</taxon>
        <taxon>Fungi</taxon>
        <taxon>Dikarya</taxon>
        <taxon>Basidiomycota</taxon>
        <taxon>Agaricomycotina</taxon>
        <taxon>Agaricomycetes</taxon>
        <taxon>Agaricomycetidae</taxon>
        <taxon>Agaricales</taxon>
        <taxon>Marasmiineae</taxon>
        <taxon>Physalacriaceae</taxon>
        <taxon>Cylindrobasidium</taxon>
    </lineage>
</organism>
<evidence type="ECO:0000256" key="1">
    <source>
        <dbReference type="SAM" id="SignalP"/>
    </source>
</evidence>